<gene>
    <name evidence="1" type="ORF">GKD17_10330</name>
</gene>
<reference evidence="1 2" key="1">
    <citation type="submission" date="2019-11" db="EMBL/GenBank/DDBJ databases">
        <title>Complete genome sequence of Bacteroides dorei DSM 17855.</title>
        <authorList>
            <person name="Russell J.T."/>
        </authorList>
    </citation>
    <scope>NUCLEOTIDE SEQUENCE [LARGE SCALE GENOMIC DNA]</scope>
    <source>
        <strain evidence="1 2">DSM 17855</strain>
    </source>
</reference>
<dbReference type="AlphaFoldDB" id="A0A858XMI3"/>
<dbReference type="RefSeq" id="WP_007835953.1">
    <property type="nucleotide sequence ID" value="NZ_CP046176.1"/>
</dbReference>
<evidence type="ECO:0000313" key="2">
    <source>
        <dbReference type="Proteomes" id="UP000500949"/>
    </source>
</evidence>
<protein>
    <submittedName>
        <fullName evidence="1">Uncharacterized protein</fullName>
    </submittedName>
</protein>
<dbReference type="EMBL" id="CP046176">
    <property type="protein sequence ID" value="QJR76758.1"/>
    <property type="molecule type" value="Genomic_DNA"/>
</dbReference>
<name>A0A858XMI3_9BACT</name>
<sequence length="181" mass="22232">MAQERIDDWWGYAKELARAERELQIERWVYISIEYKDEAGNPVRLHSYDLPRDLHERHRWVIRWREARLQCLYPKRQINTYYSYYDKRTGLRTDFNSCLMKLAAAKAQISIARRKETKYIEYQRRNNLFFDEESDEELMKFRIKLQTRQENYTMLSERIRNAVQAHRTVCLSEENHIQSET</sequence>
<dbReference type="GeneID" id="93447070"/>
<proteinExistence type="predicted"/>
<organism evidence="1 2">
    <name type="scientific">Phocaeicola dorei</name>
    <dbReference type="NCBI Taxonomy" id="357276"/>
    <lineage>
        <taxon>Bacteria</taxon>
        <taxon>Pseudomonadati</taxon>
        <taxon>Bacteroidota</taxon>
        <taxon>Bacteroidia</taxon>
        <taxon>Bacteroidales</taxon>
        <taxon>Bacteroidaceae</taxon>
        <taxon>Phocaeicola</taxon>
    </lineage>
</organism>
<evidence type="ECO:0000313" key="1">
    <source>
        <dbReference type="EMBL" id="QJR76758.1"/>
    </source>
</evidence>
<accession>A0A858XMI3</accession>
<dbReference type="Proteomes" id="UP000500949">
    <property type="component" value="Chromosome"/>
</dbReference>